<feature type="transmembrane region" description="Helical" evidence="1">
    <location>
        <begin position="107"/>
        <end position="131"/>
    </location>
</feature>
<accession>A0A096BWS1</accession>
<feature type="transmembrane region" description="Helical" evidence="1">
    <location>
        <begin position="29"/>
        <end position="47"/>
    </location>
</feature>
<dbReference type="OrthoDB" id="1047589at2"/>
<evidence type="ECO:0000313" key="2">
    <source>
        <dbReference type="EMBL" id="KGF37554.1"/>
    </source>
</evidence>
<organism evidence="2 3">
    <name type="scientific">Hoylesella buccalis DNF00853</name>
    <dbReference type="NCBI Taxonomy" id="1401074"/>
    <lineage>
        <taxon>Bacteria</taxon>
        <taxon>Pseudomonadati</taxon>
        <taxon>Bacteroidota</taxon>
        <taxon>Bacteroidia</taxon>
        <taxon>Bacteroidales</taxon>
        <taxon>Prevotellaceae</taxon>
        <taxon>Hoylesella</taxon>
    </lineage>
</organism>
<keyword evidence="1" id="KW-0472">Membrane</keyword>
<dbReference type="RefSeq" id="WP_023057740.1">
    <property type="nucleotide sequence ID" value="NZ_JRNN01000001.1"/>
</dbReference>
<feature type="transmembrane region" description="Helical" evidence="1">
    <location>
        <begin position="201"/>
        <end position="224"/>
    </location>
</feature>
<feature type="transmembrane region" description="Helical" evidence="1">
    <location>
        <begin position="6"/>
        <end position="22"/>
    </location>
</feature>
<gene>
    <name evidence="2" type="ORF">HMPREF2137_00120</name>
</gene>
<feature type="transmembrane region" description="Helical" evidence="1">
    <location>
        <begin position="170"/>
        <end position="189"/>
    </location>
</feature>
<evidence type="ECO:0000256" key="1">
    <source>
        <dbReference type="SAM" id="Phobius"/>
    </source>
</evidence>
<comment type="caution">
    <text evidence="2">The sequence shown here is derived from an EMBL/GenBank/DDBJ whole genome shotgun (WGS) entry which is preliminary data.</text>
</comment>
<feature type="transmembrane region" description="Helical" evidence="1">
    <location>
        <begin position="137"/>
        <end position="158"/>
    </location>
</feature>
<keyword evidence="1" id="KW-1133">Transmembrane helix</keyword>
<protein>
    <submittedName>
        <fullName evidence="2">Membrane protein</fullName>
    </submittedName>
</protein>
<dbReference type="Proteomes" id="UP000029556">
    <property type="component" value="Unassembled WGS sequence"/>
</dbReference>
<keyword evidence="1" id="KW-0812">Transmembrane</keyword>
<dbReference type="AlphaFoldDB" id="A0A096BWS1"/>
<reference evidence="2 3" key="1">
    <citation type="submission" date="2014-07" db="EMBL/GenBank/DDBJ databases">
        <authorList>
            <person name="McCorrison J."/>
            <person name="Sanka R."/>
            <person name="Torralba M."/>
            <person name="Gillis M."/>
            <person name="Haft D.H."/>
            <person name="Methe B."/>
            <person name="Sutton G."/>
            <person name="Nelson K.E."/>
        </authorList>
    </citation>
    <scope>NUCLEOTIDE SEQUENCE [LARGE SCALE GENOMIC DNA]</scope>
    <source>
        <strain evidence="2 3">DNF00853</strain>
    </source>
</reference>
<proteinExistence type="predicted"/>
<name>A0A096BWS1_9BACT</name>
<evidence type="ECO:0000313" key="3">
    <source>
        <dbReference type="Proteomes" id="UP000029556"/>
    </source>
</evidence>
<sequence>MVTVIAILMLLVCFNFLLKQTFGTWKGIAVYTMLIAVFTISTWPIAINQSRTHIAEWFASEPIMQNMAVILSVDIIVQLLFCMVAAREKTKMPQAATFRQKIYYAILQWWPGFAIFPVVFAMLVECIFGLPGLSFSLIAYVLAAVFVVSIPLLTFLLRRLLGDRDVRLEMLFLSNLIVAMIAVVATVRVSTPQNSNSPVNWFATAGVALLLALGVFLGALIRYIKIK</sequence>
<feature type="transmembrane region" description="Helical" evidence="1">
    <location>
        <begin position="67"/>
        <end position="86"/>
    </location>
</feature>
<dbReference type="EMBL" id="JRNN01000001">
    <property type="protein sequence ID" value="KGF37554.1"/>
    <property type="molecule type" value="Genomic_DNA"/>
</dbReference>